<dbReference type="InterPro" id="IPR016169">
    <property type="entry name" value="FAD-bd_PCMH_sub2"/>
</dbReference>
<keyword evidence="3" id="KW-0285">Flavoprotein</keyword>
<reference evidence="8" key="1">
    <citation type="journal article" date="2020" name="Stud. Mycol.">
        <title>101 Dothideomycetes genomes: a test case for predicting lifestyles and emergence of pathogens.</title>
        <authorList>
            <person name="Haridas S."/>
            <person name="Albert R."/>
            <person name="Binder M."/>
            <person name="Bloem J."/>
            <person name="Labutti K."/>
            <person name="Salamov A."/>
            <person name="Andreopoulos B."/>
            <person name="Baker S."/>
            <person name="Barry K."/>
            <person name="Bills G."/>
            <person name="Bluhm B."/>
            <person name="Cannon C."/>
            <person name="Castanera R."/>
            <person name="Culley D."/>
            <person name="Daum C."/>
            <person name="Ezra D."/>
            <person name="Gonzalez J."/>
            <person name="Henrissat B."/>
            <person name="Kuo A."/>
            <person name="Liang C."/>
            <person name="Lipzen A."/>
            <person name="Lutzoni F."/>
            <person name="Magnuson J."/>
            <person name="Mondo S."/>
            <person name="Nolan M."/>
            <person name="Ohm R."/>
            <person name="Pangilinan J."/>
            <person name="Park H.-J."/>
            <person name="Ramirez L."/>
            <person name="Alfaro M."/>
            <person name="Sun H."/>
            <person name="Tritt A."/>
            <person name="Yoshinaga Y."/>
            <person name="Zwiers L.-H."/>
            <person name="Turgeon B."/>
            <person name="Goodwin S."/>
            <person name="Spatafora J."/>
            <person name="Crous P."/>
            <person name="Grigoriev I."/>
        </authorList>
    </citation>
    <scope>NUCLEOTIDE SEQUENCE</scope>
    <source>
        <strain evidence="8">CBS 122681</strain>
    </source>
</reference>
<evidence type="ECO:0000259" key="7">
    <source>
        <dbReference type="PROSITE" id="PS51387"/>
    </source>
</evidence>
<dbReference type="InterPro" id="IPR016166">
    <property type="entry name" value="FAD-bd_PCMH"/>
</dbReference>
<evidence type="ECO:0000256" key="5">
    <source>
        <dbReference type="ARBA" id="ARBA00023002"/>
    </source>
</evidence>
<accession>A0A6A6TMT2</accession>
<name>A0A6A6TMT2_9PLEO</name>
<dbReference type="SUPFAM" id="SSF56176">
    <property type="entry name" value="FAD-binding/transporter-associated domain-like"/>
    <property type="match status" value="1"/>
</dbReference>
<dbReference type="Gene3D" id="3.30.465.10">
    <property type="match status" value="1"/>
</dbReference>
<comment type="similarity">
    <text evidence="2">Belongs to the oxygen-dependent FAD-linked oxidoreductase family.</text>
</comment>
<dbReference type="InterPro" id="IPR006094">
    <property type="entry name" value="Oxid_FAD_bind_N"/>
</dbReference>
<dbReference type="GO" id="GO:0071949">
    <property type="term" value="F:FAD binding"/>
    <property type="evidence" value="ECO:0007669"/>
    <property type="project" value="InterPro"/>
</dbReference>
<keyword evidence="4" id="KW-0274">FAD</keyword>
<protein>
    <submittedName>
        <fullName evidence="8">FAD binding domain-containing protein</fullName>
    </submittedName>
</protein>
<evidence type="ECO:0000256" key="2">
    <source>
        <dbReference type="ARBA" id="ARBA00005466"/>
    </source>
</evidence>
<keyword evidence="5" id="KW-0560">Oxidoreductase</keyword>
<dbReference type="EMBL" id="MU004297">
    <property type="protein sequence ID" value="KAF2660766.1"/>
    <property type="molecule type" value="Genomic_DNA"/>
</dbReference>
<feature type="domain" description="FAD-binding PCMH-type" evidence="7">
    <location>
        <begin position="56"/>
        <end position="226"/>
    </location>
</feature>
<comment type="cofactor">
    <cofactor evidence="1">
        <name>FAD</name>
        <dbReference type="ChEBI" id="CHEBI:57692"/>
    </cofactor>
</comment>
<keyword evidence="9" id="KW-1185">Reference proteome</keyword>
<dbReference type="PANTHER" id="PTHR42973:SF9">
    <property type="entry name" value="FAD-BINDING PCMH-TYPE DOMAIN-CONTAINING PROTEIN-RELATED"/>
    <property type="match status" value="1"/>
</dbReference>
<dbReference type="Pfam" id="PF01565">
    <property type="entry name" value="FAD_binding_4"/>
    <property type="match status" value="1"/>
</dbReference>
<dbReference type="PROSITE" id="PS51387">
    <property type="entry name" value="FAD_PCMH"/>
    <property type="match status" value="1"/>
</dbReference>
<evidence type="ECO:0000256" key="1">
    <source>
        <dbReference type="ARBA" id="ARBA00001974"/>
    </source>
</evidence>
<sequence>MNLLVKVISFVIFIGAAAERIGFLADLQPLLSNRSSIYLPDSWQYLDATTRWDASTHPGLDAVVKVASETDVQRTIEYANLRNISFLAIGGAHGGSQALNRAQNAIGIWLRGLEGVSITVDGNEAVVQAGHTTGEVIRSLWSAGKMAVTGAGDCTGFISPMLGGGHGWLQGRYGLLADNLISARLILANGTAMTVDSQTPDLFWALRGAGHNFGIVTSVHYRVYDRVAGQDGDFRQDKLDAVFSIANQWIAARNRPIELSHFTNIVFNPAVDQKPVFNFIVYWQGDTIPAKYTDPFKALNAVSMIENWLSMANLSVNNAATEDGPACAKGASHRTYPLYLIKYDVENMKRAIGIFAKLPASFSSSSIMMEGLGTNRVREVADDSTAFPHRNSNILVSPLLSYAANDALLDAVAFEFGKQLRSAFLNHTEMPLGAYVNYANGDEGNGATYGYDSWRLQKLQRVKRLYDPTGKFSLFEPIEIE</sequence>
<evidence type="ECO:0000313" key="8">
    <source>
        <dbReference type="EMBL" id="KAF2660766.1"/>
    </source>
</evidence>
<evidence type="ECO:0000313" key="9">
    <source>
        <dbReference type="Proteomes" id="UP000799324"/>
    </source>
</evidence>
<dbReference type="PANTHER" id="PTHR42973">
    <property type="entry name" value="BINDING OXIDOREDUCTASE, PUTATIVE (AFU_ORTHOLOGUE AFUA_1G17690)-RELATED"/>
    <property type="match status" value="1"/>
</dbReference>
<dbReference type="InterPro" id="IPR050416">
    <property type="entry name" value="FAD-linked_Oxidoreductase"/>
</dbReference>
<evidence type="ECO:0000256" key="6">
    <source>
        <dbReference type="SAM" id="SignalP"/>
    </source>
</evidence>
<dbReference type="InterPro" id="IPR016167">
    <property type="entry name" value="FAD-bd_PCMH_sub1"/>
</dbReference>
<dbReference type="Pfam" id="PF08031">
    <property type="entry name" value="BBE"/>
    <property type="match status" value="1"/>
</dbReference>
<dbReference type="AlphaFoldDB" id="A0A6A6TMT2"/>
<evidence type="ECO:0000256" key="4">
    <source>
        <dbReference type="ARBA" id="ARBA00022827"/>
    </source>
</evidence>
<dbReference type="Proteomes" id="UP000799324">
    <property type="component" value="Unassembled WGS sequence"/>
</dbReference>
<proteinExistence type="inferred from homology"/>
<organism evidence="8 9">
    <name type="scientific">Lophiostoma macrostomum CBS 122681</name>
    <dbReference type="NCBI Taxonomy" id="1314788"/>
    <lineage>
        <taxon>Eukaryota</taxon>
        <taxon>Fungi</taxon>
        <taxon>Dikarya</taxon>
        <taxon>Ascomycota</taxon>
        <taxon>Pezizomycotina</taxon>
        <taxon>Dothideomycetes</taxon>
        <taxon>Pleosporomycetidae</taxon>
        <taxon>Pleosporales</taxon>
        <taxon>Lophiostomataceae</taxon>
        <taxon>Lophiostoma</taxon>
    </lineage>
</organism>
<dbReference type="GO" id="GO:0016491">
    <property type="term" value="F:oxidoreductase activity"/>
    <property type="evidence" value="ECO:0007669"/>
    <property type="project" value="UniProtKB-KW"/>
</dbReference>
<feature type="chain" id="PRO_5025627689" evidence="6">
    <location>
        <begin position="19"/>
        <end position="481"/>
    </location>
</feature>
<dbReference type="Gene3D" id="3.30.43.10">
    <property type="entry name" value="Uridine Diphospho-n-acetylenolpyruvylglucosamine Reductase, domain 2"/>
    <property type="match status" value="1"/>
</dbReference>
<dbReference type="InterPro" id="IPR012951">
    <property type="entry name" value="BBE"/>
</dbReference>
<dbReference type="InterPro" id="IPR036318">
    <property type="entry name" value="FAD-bd_PCMH-like_sf"/>
</dbReference>
<evidence type="ECO:0000256" key="3">
    <source>
        <dbReference type="ARBA" id="ARBA00022630"/>
    </source>
</evidence>
<dbReference type="OrthoDB" id="415825at2759"/>
<dbReference type="Gene3D" id="3.40.462.20">
    <property type="match status" value="1"/>
</dbReference>
<keyword evidence="6" id="KW-0732">Signal</keyword>
<feature type="signal peptide" evidence="6">
    <location>
        <begin position="1"/>
        <end position="18"/>
    </location>
</feature>
<gene>
    <name evidence="8" type="ORF">K491DRAFT_588472</name>
</gene>